<gene>
    <name evidence="2" type="ORF">A2Y62_16885</name>
</gene>
<feature type="domain" description="Methyltransferase type 11" evidence="1">
    <location>
        <begin position="9"/>
        <end position="68"/>
    </location>
</feature>
<comment type="caution">
    <text evidence="2">The sequence shown here is derived from an EMBL/GenBank/DDBJ whole genome shotgun (WGS) entry which is preliminary data.</text>
</comment>
<dbReference type="Pfam" id="PF08241">
    <property type="entry name" value="Methyltransf_11"/>
    <property type="match status" value="1"/>
</dbReference>
<organism evidence="2 3">
    <name type="scientific">Candidatus Fischerbacteria bacterium RBG_13_37_8</name>
    <dbReference type="NCBI Taxonomy" id="1817863"/>
    <lineage>
        <taxon>Bacteria</taxon>
        <taxon>Candidatus Fischeribacteriota</taxon>
    </lineage>
</organism>
<proteinExistence type="predicted"/>
<reference evidence="2 3" key="1">
    <citation type="journal article" date="2016" name="Nat. Commun.">
        <title>Thousands of microbial genomes shed light on interconnected biogeochemical processes in an aquifer system.</title>
        <authorList>
            <person name="Anantharaman K."/>
            <person name="Brown C.T."/>
            <person name="Hug L.A."/>
            <person name="Sharon I."/>
            <person name="Castelle C.J."/>
            <person name="Probst A.J."/>
            <person name="Thomas B.C."/>
            <person name="Singh A."/>
            <person name="Wilkins M.J."/>
            <person name="Karaoz U."/>
            <person name="Brodie E.L."/>
            <person name="Williams K.H."/>
            <person name="Hubbard S.S."/>
            <person name="Banfield J.F."/>
        </authorList>
    </citation>
    <scope>NUCLEOTIDE SEQUENCE [LARGE SCALE GENOMIC DNA]</scope>
</reference>
<dbReference type="InterPro" id="IPR013216">
    <property type="entry name" value="Methyltransf_11"/>
</dbReference>
<evidence type="ECO:0000313" key="3">
    <source>
        <dbReference type="Proteomes" id="UP000178943"/>
    </source>
</evidence>
<dbReference type="EMBL" id="MFGW01000192">
    <property type="protein sequence ID" value="OGF61579.1"/>
    <property type="molecule type" value="Genomic_DNA"/>
</dbReference>
<dbReference type="GO" id="GO:0008757">
    <property type="term" value="F:S-adenosylmethionine-dependent methyltransferase activity"/>
    <property type="evidence" value="ECO:0007669"/>
    <property type="project" value="InterPro"/>
</dbReference>
<dbReference type="Proteomes" id="UP000178943">
    <property type="component" value="Unassembled WGS sequence"/>
</dbReference>
<dbReference type="Gene3D" id="3.40.50.150">
    <property type="entry name" value="Vaccinia Virus protein VP39"/>
    <property type="match status" value="1"/>
</dbReference>
<evidence type="ECO:0000259" key="1">
    <source>
        <dbReference type="Pfam" id="PF08241"/>
    </source>
</evidence>
<name>A0A1F5VDQ6_9BACT</name>
<dbReference type="SUPFAM" id="SSF53335">
    <property type="entry name" value="S-adenosyl-L-methionine-dependent methyltransferases"/>
    <property type="match status" value="1"/>
</dbReference>
<dbReference type="AlphaFoldDB" id="A0A1F5VDQ6"/>
<sequence>MYQKISKAGEEHEFQYAHFNVETDKFPYENDSFECVLFCDIIEHLLINPNLALLEIRRIVQSNGYLILTTPNVTRLGNVIKLLKGKNIYDGYSPFGIYGRHNREYTLNELLDLLQMHQFDPTEIIVKNIYPHPWKSLIVQALRPKAWHEHIFLLAQKTVINGVGP</sequence>
<dbReference type="STRING" id="1817863.A2Y62_16885"/>
<protein>
    <recommendedName>
        <fullName evidence="1">Methyltransferase type 11 domain-containing protein</fullName>
    </recommendedName>
</protein>
<evidence type="ECO:0000313" key="2">
    <source>
        <dbReference type="EMBL" id="OGF61579.1"/>
    </source>
</evidence>
<dbReference type="InterPro" id="IPR029063">
    <property type="entry name" value="SAM-dependent_MTases_sf"/>
</dbReference>
<accession>A0A1F5VDQ6</accession>